<dbReference type="EMBL" id="AP018487">
    <property type="protein sequence ID" value="BBC53902.1"/>
    <property type="molecule type" value="Genomic_DNA"/>
</dbReference>
<evidence type="ECO:0000313" key="1">
    <source>
        <dbReference type="EMBL" id="BBC53902.1"/>
    </source>
</evidence>
<dbReference type="RefSeq" id="YP_010088208.1">
    <property type="nucleotide sequence ID" value="NC_055707.1"/>
</dbReference>
<evidence type="ECO:0000313" key="2">
    <source>
        <dbReference type="Proteomes" id="UP000249920"/>
    </source>
</evidence>
<dbReference type="KEGG" id="vg:65105643"/>
<dbReference type="Proteomes" id="UP000249920">
    <property type="component" value="Segment"/>
</dbReference>
<proteinExistence type="predicted"/>
<protein>
    <submittedName>
        <fullName evidence="1">Putative lysin B</fullName>
    </submittedName>
</protein>
<dbReference type="Gene3D" id="3.40.50.1820">
    <property type="entry name" value="alpha/beta hydrolase"/>
    <property type="match status" value="1"/>
</dbReference>
<dbReference type="SUPFAM" id="SSF53474">
    <property type="entry name" value="alpha/beta-Hydrolases"/>
    <property type="match status" value="1"/>
</dbReference>
<keyword evidence="2" id="KW-1185">Reference proteome</keyword>
<name>A0A2Z5XVM1_9CAUD</name>
<organism evidence="1 2">
    <name type="scientific">Mycobacterium phage HC</name>
    <dbReference type="NCBI Taxonomy" id="2077135"/>
    <lineage>
        <taxon>Viruses</taxon>
        <taxon>Duplodnaviria</taxon>
        <taxon>Heunggongvirae</taxon>
        <taxon>Uroviricota</taxon>
        <taxon>Caudoviricetes</taxon>
        <taxon>Chebruvirinae</taxon>
        <taxon>Brujitavirus</taxon>
        <taxon>Brujitavirus HC</taxon>
    </lineage>
</organism>
<sequence>MTELRYGGAQPAEAMAWQKAIREFAKSYALAADGGPLKIDGWIGDDDAKVAAEYRSRRRLPPPPPGVVVTHEEYAALVKTAPPPPKPRHLAIVFRGTGGVIGQDYVSRVCQGAADLVEERNPEWAASMGGLPPGAPNSPSMNKAVQVAVASGAAEIRSGRSFVLGGYSAGAIVASRLRAMLEPGQPLAEYRENYVCGFALGNPSRPFGHTYYLGAIPNGRGISDFQLPRSCCTWDWCELVHPDDMYANVPLGDAGDIMTAIYQAVVDVELSDPLGTLRAIIRAIPTVLAEAGVSVPLLAHAGLSAGNPVEMAGVALPVLTSTLAGLIGGAAGGPLTGPAAAVQAAIIAIRFAASGTAPHINYHAWEVWPGQTYLGLAVQHVRDWAQRVPVRA</sequence>
<accession>A0A2Z5XVM1</accession>
<reference evidence="1" key="1">
    <citation type="submission" date="2018-01" db="EMBL/GenBank/DDBJ databases">
        <title>Genome sequence of Mycobacterium phage HC.</title>
        <authorList>
            <person name="Uchiyama J."/>
            <person name="Matsuzaki S."/>
        </authorList>
    </citation>
    <scope>NUCLEOTIDE SEQUENCE [LARGE SCALE GENOMIC DNA]</scope>
</reference>
<dbReference type="GeneID" id="65105643"/>
<dbReference type="InterPro" id="IPR029058">
    <property type="entry name" value="AB_hydrolase_fold"/>
</dbReference>